<proteinExistence type="inferred from homology"/>
<sequence>MSERGSGAGGMGVLRLGRRQFLAGGALASAGLLLAGCRQEAAQQASQGGGGSGGSGGNFPDTPEYNFVFINHVTTNPFFVPTQYGIEDAQALLGTQSQWQGSEESVVRDMVSAMNSAISGKADGIAVAVVDPEAFNDPIQKALDQGIPVIAYNANGKGPGTNPALAYVGQDLFQSGVEMGKRIVEIVDEGLVALFIATPGQLNIQPRIDGAKQAIEDSGANIEIQQVTTGAELPEERSKIEAWYNGHRDAAGMFAVDAGSTQGVAQVMEQFGLAEQGVKAGGYDLLPEILKLMKAGHIDFTIDQQPYLQGFLPIMQLYLYNISGGVTGPAETNTGLIFVTPETVDRYLETESRFEGDSEDQKIVKAPA</sequence>
<name>A0A6J4PEQ5_9ACTN</name>
<dbReference type="InterPro" id="IPR006311">
    <property type="entry name" value="TAT_signal"/>
</dbReference>
<dbReference type="AlphaFoldDB" id="A0A6J4PEQ5"/>
<dbReference type="GO" id="GO:0030246">
    <property type="term" value="F:carbohydrate binding"/>
    <property type="evidence" value="ECO:0007669"/>
    <property type="project" value="TreeGrafter"/>
</dbReference>
<dbReference type="Gene3D" id="3.40.50.2300">
    <property type="match status" value="2"/>
</dbReference>
<dbReference type="GO" id="GO:0030288">
    <property type="term" value="C:outer membrane-bounded periplasmic space"/>
    <property type="evidence" value="ECO:0007669"/>
    <property type="project" value="TreeGrafter"/>
</dbReference>
<dbReference type="SUPFAM" id="SSF53822">
    <property type="entry name" value="Periplasmic binding protein-like I"/>
    <property type="match status" value="1"/>
</dbReference>
<dbReference type="PANTHER" id="PTHR30036:SF7">
    <property type="entry name" value="ABC TRANSPORTER PERIPLASMIC-BINDING PROTEIN YPHF"/>
    <property type="match status" value="1"/>
</dbReference>
<evidence type="ECO:0000313" key="4">
    <source>
        <dbReference type="EMBL" id="CAA9414279.1"/>
    </source>
</evidence>
<feature type="domain" description="Periplasmic binding protein" evidence="3">
    <location>
        <begin position="67"/>
        <end position="319"/>
    </location>
</feature>
<reference evidence="4" key="1">
    <citation type="submission" date="2020-02" db="EMBL/GenBank/DDBJ databases">
        <authorList>
            <person name="Meier V. D."/>
        </authorList>
    </citation>
    <scope>NUCLEOTIDE SEQUENCE</scope>
    <source>
        <strain evidence="4">AVDCRST_MAG55</strain>
    </source>
</reference>
<comment type="similarity">
    <text evidence="2">Belongs to the bacterial solute-binding protein 2 family.</text>
</comment>
<dbReference type="EMBL" id="CADCUZ010000067">
    <property type="protein sequence ID" value="CAA9414279.1"/>
    <property type="molecule type" value="Genomic_DNA"/>
</dbReference>
<evidence type="ECO:0000256" key="1">
    <source>
        <dbReference type="ARBA" id="ARBA00004196"/>
    </source>
</evidence>
<dbReference type="InterPro" id="IPR050555">
    <property type="entry name" value="Bact_Solute-Bind_Prot2"/>
</dbReference>
<dbReference type="PANTHER" id="PTHR30036">
    <property type="entry name" value="D-XYLOSE-BINDING PERIPLASMIC PROTEIN"/>
    <property type="match status" value="1"/>
</dbReference>
<dbReference type="PROSITE" id="PS51318">
    <property type="entry name" value="TAT"/>
    <property type="match status" value="1"/>
</dbReference>
<comment type="subcellular location">
    <subcellularLocation>
        <location evidence="1">Cell envelope</location>
    </subcellularLocation>
</comment>
<dbReference type="Pfam" id="PF13407">
    <property type="entry name" value="Peripla_BP_4"/>
    <property type="match status" value="1"/>
</dbReference>
<organism evidence="4">
    <name type="scientific">uncultured Rubrobacteraceae bacterium</name>
    <dbReference type="NCBI Taxonomy" id="349277"/>
    <lineage>
        <taxon>Bacteria</taxon>
        <taxon>Bacillati</taxon>
        <taxon>Actinomycetota</taxon>
        <taxon>Rubrobacteria</taxon>
        <taxon>Rubrobacterales</taxon>
        <taxon>Rubrobacteraceae</taxon>
        <taxon>environmental samples</taxon>
    </lineage>
</organism>
<accession>A0A6J4PEQ5</accession>
<dbReference type="InterPro" id="IPR025997">
    <property type="entry name" value="SBP_2_dom"/>
</dbReference>
<protein>
    <submittedName>
        <fullName evidence="4">ABC transporter, substrate-binding protein (Cluster 2, ribose/xylose/arabinose/galactose)</fullName>
    </submittedName>
</protein>
<evidence type="ECO:0000256" key="2">
    <source>
        <dbReference type="ARBA" id="ARBA00007639"/>
    </source>
</evidence>
<gene>
    <name evidence="4" type="ORF">AVDCRST_MAG55-1541</name>
</gene>
<dbReference type="InterPro" id="IPR028082">
    <property type="entry name" value="Peripla_BP_I"/>
</dbReference>
<evidence type="ECO:0000259" key="3">
    <source>
        <dbReference type="Pfam" id="PF13407"/>
    </source>
</evidence>
<dbReference type="CDD" id="cd19965">
    <property type="entry name" value="PBP1_ABC_sugar_binding-like"/>
    <property type="match status" value="1"/>
</dbReference>